<evidence type="ECO:0000313" key="2">
    <source>
        <dbReference type="Proteomes" id="UP000229055"/>
    </source>
</evidence>
<reference evidence="2" key="2">
    <citation type="submission" date="2017-11" db="EMBL/GenBank/DDBJ databases">
        <title>PacBio sequencing of new strain of the secondary endosymbiont Candidatus Hamiltonella defensa.</title>
        <authorList>
            <person name="Strand M.R."/>
            <person name="Oliver K."/>
        </authorList>
    </citation>
    <scope>NUCLEOTIDE SEQUENCE [LARGE SCALE GENOMIC DNA]</scope>
    <source>
        <strain evidence="2">ZA17</strain>
    </source>
</reference>
<name>A0A2D3TEX9_9ENTR</name>
<dbReference type="EMBL" id="CP017613">
    <property type="protein sequence ID" value="ATW34380.1"/>
    <property type="molecule type" value="Genomic_DNA"/>
</dbReference>
<reference evidence="2" key="1">
    <citation type="submission" date="2016-10" db="EMBL/GenBank/DDBJ databases">
        <authorList>
            <person name="Chevignon G."/>
        </authorList>
    </citation>
    <scope>NUCLEOTIDE SEQUENCE [LARGE SCALE GENOMIC DNA]</scope>
    <source>
        <strain evidence="2">ZA17</strain>
    </source>
</reference>
<dbReference type="Proteomes" id="UP000229055">
    <property type="component" value="Chromosome"/>
</dbReference>
<accession>A0A2D3TEX9</accession>
<proteinExistence type="predicted"/>
<evidence type="ECO:0008006" key="3">
    <source>
        <dbReference type="Google" id="ProtNLM"/>
    </source>
</evidence>
<dbReference type="InterPro" id="IPR010877">
    <property type="entry name" value="Phage_Mu_Gp46"/>
</dbReference>
<evidence type="ECO:0000313" key="1">
    <source>
        <dbReference type="EMBL" id="ATW34380.1"/>
    </source>
</evidence>
<dbReference type="Pfam" id="PF07409">
    <property type="entry name" value="GP46"/>
    <property type="match status" value="1"/>
</dbReference>
<organism evidence="1 2">
    <name type="scientific">Candidatus Williamhamiltonella defendens</name>
    <dbReference type="NCBI Taxonomy" id="138072"/>
    <lineage>
        <taxon>Bacteria</taxon>
        <taxon>Pseudomonadati</taxon>
        <taxon>Pseudomonadota</taxon>
        <taxon>Gammaproteobacteria</taxon>
        <taxon>Enterobacterales</taxon>
        <taxon>Enterobacteriaceae</taxon>
        <taxon>aphid secondary symbionts</taxon>
        <taxon>Candidatus Williamhamiltonella</taxon>
    </lineage>
</organism>
<protein>
    <recommendedName>
        <fullName evidence="3">Phage tail protein</fullName>
    </recommendedName>
</protein>
<dbReference type="AlphaFoldDB" id="A0A2D3TEX9"/>
<gene>
    <name evidence="1" type="ORF">BJP43_09060</name>
</gene>
<dbReference type="RefSeq" id="WP_100096929.1">
    <property type="nucleotide sequence ID" value="NZ_CP017613.1"/>
</dbReference>
<sequence length="147" mass="16906">MSDIKTVWKIDSGGWVSETGDLTSGDDLDTAIFISLFTDQQARADDTYDGDDRRGWWGDLGEDYRIGSRLWLIYRQRLSRDTAEKARDYAREALQWMIDDLIAGSVEVTYRIVYPSTLYLYVTIEQPDGSKRSVEFDWAWGEIANAV</sequence>